<keyword evidence="3" id="KW-0732">Signal</keyword>
<dbReference type="PANTHER" id="PTHR11559">
    <property type="entry name" value="CARBOXYLESTERASE"/>
    <property type="match status" value="1"/>
</dbReference>
<dbReference type="InterPro" id="IPR050309">
    <property type="entry name" value="Type-B_Carboxylest/Lipase"/>
</dbReference>
<dbReference type="InterPro" id="IPR019819">
    <property type="entry name" value="Carboxylesterase_B_CS"/>
</dbReference>
<organism evidence="6 7">
    <name type="scientific">Cryptococcus deneoformans (strain JEC21 / ATCC MYA-565)</name>
    <name type="common">Cryptococcus neoformans var. neoformans serotype D</name>
    <dbReference type="NCBI Taxonomy" id="214684"/>
    <lineage>
        <taxon>Eukaryota</taxon>
        <taxon>Fungi</taxon>
        <taxon>Dikarya</taxon>
        <taxon>Basidiomycota</taxon>
        <taxon>Agaricomycotina</taxon>
        <taxon>Tremellomycetes</taxon>
        <taxon>Tremellales</taxon>
        <taxon>Cryptococcaceae</taxon>
        <taxon>Cryptococcus</taxon>
        <taxon>Cryptococcus neoformans species complex</taxon>
    </lineage>
</organism>
<accession>Q5KA58</accession>
<dbReference type="eggNOG" id="KOG1516">
    <property type="taxonomic scope" value="Eukaryota"/>
</dbReference>
<feature type="region of interest" description="Disordered" evidence="4">
    <location>
        <begin position="89"/>
        <end position="109"/>
    </location>
</feature>
<dbReference type="HOGENOM" id="CLU_006586_10_6_1"/>
<dbReference type="OMA" id="YLGGMVN"/>
<reference evidence="6 7" key="1">
    <citation type="journal article" date="2005" name="Science">
        <title>The genome of the basidiomycetous yeast and human pathogen Cryptococcus neoformans.</title>
        <authorList>
            <person name="Loftus B.J."/>
            <person name="Fung E."/>
            <person name="Roncaglia P."/>
            <person name="Rowley D."/>
            <person name="Amedeo P."/>
            <person name="Bruno D."/>
            <person name="Vamathevan J."/>
            <person name="Miranda M."/>
            <person name="Anderson I.J."/>
            <person name="Fraser J.A."/>
            <person name="Allen J.E."/>
            <person name="Bosdet I.E."/>
            <person name="Brent M.R."/>
            <person name="Chiu R."/>
            <person name="Doering T.L."/>
            <person name="Donlin M.J."/>
            <person name="D'Souza C.A."/>
            <person name="Fox D.S."/>
            <person name="Grinberg V."/>
            <person name="Fu J."/>
            <person name="Fukushima M."/>
            <person name="Haas B.J."/>
            <person name="Huang J.C."/>
            <person name="Janbon G."/>
            <person name="Jones S.J."/>
            <person name="Koo H.L."/>
            <person name="Krzywinski M.I."/>
            <person name="Kwon-Chung J.K."/>
            <person name="Lengeler K.B."/>
            <person name="Maiti R."/>
            <person name="Marra M.A."/>
            <person name="Marra R.E."/>
            <person name="Mathewson C.A."/>
            <person name="Mitchell T.G."/>
            <person name="Pertea M."/>
            <person name="Riggs F.R."/>
            <person name="Salzberg S.L."/>
            <person name="Schein J.E."/>
            <person name="Shvartsbeyn A."/>
            <person name="Shin H."/>
            <person name="Shumway M."/>
            <person name="Specht C.A."/>
            <person name="Suh B.B."/>
            <person name="Tenney A."/>
            <person name="Utterback T.R."/>
            <person name="Wickes B.L."/>
            <person name="Wortman J.R."/>
            <person name="Wye N.H."/>
            <person name="Kronstad J.W."/>
            <person name="Lodge J.K."/>
            <person name="Heitman J."/>
            <person name="Davis R.W."/>
            <person name="Fraser C.M."/>
            <person name="Hyman R.W."/>
        </authorList>
    </citation>
    <scope>NUCLEOTIDE SEQUENCE [LARGE SCALE GENOMIC DNA]</scope>
    <source>
        <strain evidence="7">JEC21 / ATCC MYA-565</strain>
    </source>
</reference>
<evidence type="ECO:0000256" key="4">
    <source>
        <dbReference type="SAM" id="MobiDB-lite"/>
    </source>
</evidence>
<dbReference type="PaxDb" id="214684-Q5KA58"/>
<evidence type="ECO:0000256" key="3">
    <source>
        <dbReference type="RuleBase" id="RU361235"/>
    </source>
</evidence>
<evidence type="ECO:0000256" key="2">
    <source>
        <dbReference type="ARBA" id="ARBA00022801"/>
    </source>
</evidence>
<evidence type="ECO:0000256" key="1">
    <source>
        <dbReference type="ARBA" id="ARBA00005964"/>
    </source>
</evidence>
<dbReference type="GO" id="GO:0016787">
    <property type="term" value="F:hydrolase activity"/>
    <property type="evidence" value="ECO:0007669"/>
    <property type="project" value="UniProtKB-KW"/>
</dbReference>
<dbReference type="PROSITE" id="PS00122">
    <property type="entry name" value="CARBOXYLESTERASE_B_1"/>
    <property type="match status" value="1"/>
</dbReference>
<dbReference type="InterPro" id="IPR019826">
    <property type="entry name" value="Carboxylesterase_B_AS"/>
</dbReference>
<dbReference type="VEuPathDB" id="FungiDB:CNJ02970"/>
<dbReference type="EMBL" id="AE017350">
    <property type="protein sequence ID" value="AAW46059.1"/>
    <property type="molecule type" value="Genomic_DNA"/>
</dbReference>
<evidence type="ECO:0000259" key="5">
    <source>
        <dbReference type="Pfam" id="PF00135"/>
    </source>
</evidence>
<feature type="domain" description="Carboxylesterase type B" evidence="5">
    <location>
        <begin position="117"/>
        <end position="627"/>
    </location>
</feature>
<dbReference type="SUPFAM" id="SSF53474">
    <property type="entry name" value="alpha/beta-Hydrolases"/>
    <property type="match status" value="1"/>
</dbReference>
<sequence>MRWFNIFPLLLPFVADASPLQPPRQATSSAGSVAQSASIAALSAESSVPAAASSAVQSSANSAASASNTPSTSGGHETILSRHNNVENAAPPTVSIYPDTSDGKPITLTGTRMPDVGQDVYLGIPFARPPVGDLRFSPPQSYIYNSSTFQATTPPPACMQDNSTNNLTISEDCLYLNVYAPAGSNATNNWLPVMVWVYGGSFTGGSNNMYPGTAILNYAQHTDKPFIYVALNYRLGAFGWGTGSGFAENHAANLGLKDIIKGLTWVQENIWAFGGNPEKVTVFGESAGAISISLLFLNQSTTLFSGAIMESGAQSTVPLGPTNTTWESAYVSLLDVTNCTTPSEKNVTQFQCLKEMPAQNLLKGQLTVQSQAQFSAGFIFGPTIDGKLIPGSPHTLISEGHFAKKPFITGNNKDEGTNFVPTTINSTLYGLGIIALGEPVDPTKETLEKVLALYPNVPSLGSPFDTGNETFGLDPSFKQFAAIYGDAQFQAPRRFFLRESNKHGNTQTWTYLFEQYTPGAPPYLGSHHGSEVIYVLGGARPGLSGKTGSSANYTEADARLSDTIMNYWLNFAYYHNPNGECGCRDPYSNETYWPRHDVTSYSKNMLSLKSGNVTVIEDNYRETQISFFTENANAKQFNAR</sequence>
<protein>
    <recommendedName>
        <fullName evidence="3">Carboxylic ester hydrolase</fullName>
        <ecNumber evidence="3">3.1.1.-</ecNumber>
    </recommendedName>
</protein>
<dbReference type="Pfam" id="PF00135">
    <property type="entry name" value="COesterase"/>
    <property type="match status" value="1"/>
</dbReference>
<comment type="similarity">
    <text evidence="1 3">Belongs to the type-B carboxylesterase/lipase family.</text>
</comment>
<dbReference type="KEGG" id="cne:CNJ02970"/>
<dbReference type="STRING" id="214684.Q5KA58"/>
<evidence type="ECO:0000313" key="7">
    <source>
        <dbReference type="Proteomes" id="UP000002149"/>
    </source>
</evidence>
<dbReference type="OrthoDB" id="408631at2759"/>
<dbReference type="AlphaFoldDB" id="Q5KA58"/>
<dbReference type="Gene3D" id="3.40.50.1820">
    <property type="entry name" value="alpha/beta hydrolase"/>
    <property type="match status" value="1"/>
</dbReference>
<dbReference type="PROSITE" id="PS00941">
    <property type="entry name" value="CARBOXYLESTERASE_B_2"/>
    <property type="match status" value="1"/>
</dbReference>
<feature type="signal peptide" evidence="3">
    <location>
        <begin position="1"/>
        <end position="17"/>
    </location>
</feature>
<dbReference type="EC" id="3.1.1.-" evidence="3"/>
<keyword evidence="2 3" id="KW-0378">Hydrolase</keyword>
<dbReference type="Proteomes" id="UP000002149">
    <property type="component" value="Chromosome 10"/>
</dbReference>
<evidence type="ECO:0000313" key="6">
    <source>
        <dbReference type="EMBL" id="AAW46059.1"/>
    </source>
</evidence>
<feature type="chain" id="PRO_5005143696" description="Carboxylic ester hydrolase" evidence="3">
    <location>
        <begin position="18"/>
        <end position="640"/>
    </location>
</feature>
<keyword evidence="7" id="KW-1185">Reference proteome</keyword>
<dbReference type="InterPro" id="IPR029058">
    <property type="entry name" value="AB_hydrolase_fold"/>
</dbReference>
<dbReference type="GeneID" id="3254104"/>
<accession>Q55LC9</accession>
<dbReference type="InParanoid" id="Q5KA58"/>
<dbReference type="RefSeq" id="XP_567576.1">
    <property type="nucleotide sequence ID" value="XM_567576.2"/>
</dbReference>
<dbReference type="ESTHER" id="cryne-q5ka58">
    <property type="family name" value="Fungal_carboxylesterase_lipase"/>
</dbReference>
<dbReference type="InterPro" id="IPR002018">
    <property type="entry name" value="CarbesteraseB"/>
</dbReference>
<name>Q5KA58_CRYD1</name>
<proteinExistence type="inferred from homology"/>
<gene>
    <name evidence="6" type="ordered locus">CNJ02970</name>
</gene>